<accession>A0A803NRH3</accession>
<organism evidence="1 2">
    <name type="scientific">Cannabis sativa</name>
    <name type="common">Hemp</name>
    <name type="synonym">Marijuana</name>
    <dbReference type="NCBI Taxonomy" id="3483"/>
    <lineage>
        <taxon>Eukaryota</taxon>
        <taxon>Viridiplantae</taxon>
        <taxon>Streptophyta</taxon>
        <taxon>Embryophyta</taxon>
        <taxon>Tracheophyta</taxon>
        <taxon>Spermatophyta</taxon>
        <taxon>Magnoliopsida</taxon>
        <taxon>eudicotyledons</taxon>
        <taxon>Gunneridae</taxon>
        <taxon>Pentapetalae</taxon>
        <taxon>rosids</taxon>
        <taxon>fabids</taxon>
        <taxon>Rosales</taxon>
        <taxon>Cannabaceae</taxon>
        <taxon>Cannabis</taxon>
    </lineage>
</organism>
<keyword evidence="2" id="KW-1185">Reference proteome</keyword>
<protein>
    <submittedName>
        <fullName evidence="1">Uncharacterized protein</fullName>
    </submittedName>
</protein>
<sequence>MYLVLAWSTRLAVNRTVLRLSHHSVGGLGSRIRNYENRECNHAIKFEPKKMEKPDVELQSSGSLAQSASLNVVISRSEIGLKNRGSSSTPFLGTTSRVVPVRAAQIGRGFHHPPRPKNGALKGSVSNSVRGTGTINVLEMQYLCATPVGDSCWHLDSSALPTISPHGP</sequence>
<evidence type="ECO:0000313" key="1">
    <source>
        <dbReference type="EnsemblPlants" id="cds.evm.model.01.931"/>
    </source>
</evidence>
<proteinExistence type="predicted"/>
<name>A0A803NRH3_CANSA</name>
<dbReference type="Proteomes" id="UP000596661">
    <property type="component" value="Chromosome 1"/>
</dbReference>
<dbReference type="AlphaFoldDB" id="A0A803NRH3"/>
<reference evidence="1" key="1">
    <citation type="submission" date="2018-11" db="EMBL/GenBank/DDBJ databases">
        <authorList>
            <person name="Grassa J C."/>
        </authorList>
    </citation>
    <scope>NUCLEOTIDE SEQUENCE [LARGE SCALE GENOMIC DNA]</scope>
</reference>
<dbReference type="EMBL" id="UZAU01000018">
    <property type="status" value="NOT_ANNOTATED_CDS"/>
    <property type="molecule type" value="Genomic_DNA"/>
</dbReference>
<evidence type="ECO:0000313" key="2">
    <source>
        <dbReference type="Proteomes" id="UP000596661"/>
    </source>
</evidence>
<reference evidence="1" key="2">
    <citation type="submission" date="2021-03" db="UniProtKB">
        <authorList>
            <consortium name="EnsemblPlants"/>
        </authorList>
    </citation>
    <scope>IDENTIFICATION</scope>
</reference>
<dbReference type="Gramene" id="evm.model.01.931">
    <property type="protein sequence ID" value="cds.evm.model.01.931"/>
    <property type="gene ID" value="evm.TU.01.931"/>
</dbReference>
<dbReference type="EnsemblPlants" id="evm.model.01.931">
    <property type="protein sequence ID" value="cds.evm.model.01.931"/>
    <property type="gene ID" value="evm.TU.01.931"/>
</dbReference>